<sequence>MQSGILLLSDATASLTTRKRHKNTFKTKNYGKIAWRHVPLNRYPVVFNTGTFHVISHAECLYSDEPATHKTLFLIYP</sequence>
<comment type="caution">
    <text evidence="1">The sequence shown here is derived from an EMBL/GenBank/DDBJ whole genome shotgun (WGS) entry which is preliminary data.</text>
</comment>
<protein>
    <submittedName>
        <fullName evidence="1">Uncharacterized protein</fullName>
    </submittedName>
</protein>
<evidence type="ECO:0000313" key="1">
    <source>
        <dbReference type="EMBL" id="KTS94226.1"/>
    </source>
</evidence>
<evidence type="ECO:0000313" key="2">
    <source>
        <dbReference type="Proteomes" id="UP000072520"/>
    </source>
</evidence>
<dbReference type="EMBL" id="LDSI01000029">
    <property type="protein sequence ID" value="KTS94226.1"/>
    <property type="molecule type" value="Genomic_DNA"/>
</dbReference>
<organism evidence="1 2">
    <name type="scientific">Pantoea stewartii</name>
    <dbReference type="NCBI Taxonomy" id="66269"/>
    <lineage>
        <taxon>Bacteria</taxon>
        <taxon>Pseudomonadati</taxon>
        <taxon>Pseudomonadota</taxon>
        <taxon>Gammaproteobacteria</taxon>
        <taxon>Enterobacterales</taxon>
        <taxon>Erwiniaceae</taxon>
        <taxon>Pantoea</taxon>
    </lineage>
</organism>
<dbReference type="AlphaFoldDB" id="A0AB34VBA7"/>
<reference evidence="1 2" key="1">
    <citation type="journal article" date="2016" name="Front. Microbiol.">
        <title>Genomic Resource of Rice Seed Associated Bacteria.</title>
        <authorList>
            <person name="Midha S."/>
            <person name="Bansal K."/>
            <person name="Sharma S."/>
            <person name="Kumar N."/>
            <person name="Patil P.P."/>
            <person name="Chaudhry V."/>
            <person name="Patil P.B."/>
        </authorList>
    </citation>
    <scope>NUCLEOTIDE SEQUENCE [LARGE SCALE GENOMIC DNA]</scope>
    <source>
        <strain evidence="1 2">RSA13</strain>
    </source>
</reference>
<dbReference type="Proteomes" id="UP000072520">
    <property type="component" value="Unassembled WGS sequence"/>
</dbReference>
<gene>
    <name evidence="1" type="ORF">RSA13_19460</name>
</gene>
<name>A0AB34VBA7_9GAMM</name>
<accession>A0AB34VBA7</accession>
<proteinExistence type="predicted"/>